<feature type="compositionally biased region" description="Polar residues" evidence="6">
    <location>
        <begin position="1"/>
        <end position="17"/>
    </location>
</feature>
<keyword evidence="4" id="KW-0539">Nucleus</keyword>
<feature type="repeat" description="WD" evidence="5">
    <location>
        <begin position="471"/>
        <end position="513"/>
    </location>
</feature>
<dbReference type="Gene3D" id="2.130.10.10">
    <property type="entry name" value="YVTN repeat-like/Quinoprotein amine dehydrogenase"/>
    <property type="match status" value="2"/>
</dbReference>
<dbReference type="Pfam" id="PF00400">
    <property type="entry name" value="WD40"/>
    <property type="match status" value="5"/>
</dbReference>
<dbReference type="PANTHER" id="PTHR45093">
    <property type="entry name" value="TRANSCRIPTION ACTIVATOR MSS11"/>
    <property type="match status" value="1"/>
</dbReference>
<name>A0A8T0GSH7_CERPU</name>
<dbReference type="InterPro" id="IPR001680">
    <property type="entry name" value="WD40_rpt"/>
</dbReference>
<dbReference type="EMBL" id="CM026430">
    <property type="protein sequence ID" value="KAG0562631.1"/>
    <property type="molecule type" value="Genomic_DNA"/>
</dbReference>
<evidence type="ECO:0000256" key="5">
    <source>
        <dbReference type="PROSITE-ProRule" id="PRU00221"/>
    </source>
</evidence>
<gene>
    <name evidence="7" type="ORF">KC19_9G161100</name>
</gene>
<dbReference type="GO" id="GO:0005634">
    <property type="term" value="C:nucleus"/>
    <property type="evidence" value="ECO:0007669"/>
    <property type="project" value="UniProtKB-SubCell"/>
</dbReference>
<feature type="compositionally biased region" description="Low complexity" evidence="6">
    <location>
        <begin position="272"/>
        <end position="291"/>
    </location>
</feature>
<dbReference type="PROSITE" id="PS00678">
    <property type="entry name" value="WD_REPEATS_1"/>
    <property type="match status" value="2"/>
</dbReference>
<dbReference type="SMART" id="SM00320">
    <property type="entry name" value="WD40"/>
    <property type="match status" value="7"/>
</dbReference>
<evidence type="ECO:0000256" key="4">
    <source>
        <dbReference type="ARBA" id="ARBA00023242"/>
    </source>
</evidence>
<dbReference type="InterPro" id="IPR019775">
    <property type="entry name" value="WD40_repeat_CS"/>
</dbReference>
<dbReference type="PANTHER" id="PTHR45093:SF2">
    <property type="entry name" value="LISH DOMAIN-CONTAINING PROTEIN"/>
    <property type="match status" value="1"/>
</dbReference>
<dbReference type="AlphaFoldDB" id="A0A8T0GSH7"/>
<feature type="repeat" description="WD" evidence="5">
    <location>
        <begin position="428"/>
        <end position="469"/>
    </location>
</feature>
<feature type="compositionally biased region" description="Polar residues" evidence="6">
    <location>
        <begin position="132"/>
        <end position="142"/>
    </location>
</feature>
<dbReference type="PROSITE" id="PS50082">
    <property type="entry name" value="WD_REPEATS_2"/>
    <property type="match status" value="4"/>
</dbReference>
<feature type="compositionally biased region" description="Polar residues" evidence="6">
    <location>
        <begin position="258"/>
        <end position="271"/>
    </location>
</feature>
<feature type="repeat" description="WD" evidence="5">
    <location>
        <begin position="386"/>
        <end position="427"/>
    </location>
</feature>
<keyword evidence="3" id="KW-0677">Repeat</keyword>
<evidence type="ECO:0000313" key="7">
    <source>
        <dbReference type="EMBL" id="KAG0562631.1"/>
    </source>
</evidence>
<organism evidence="7 8">
    <name type="scientific">Ceratodon purpureus</name>
    <name type="common">Fire moss</name>
    <name type="synonym">Dicranum purpureum</name>
    <dbReference type="NCBI Taxonomy" id="3225"/>
    <lineage>
        <taxon>Eukaryota</taxon>
        <taxon>Viridiplantae</taxon>
        <taxon>Streptophyta</taxon>
        <taxon>Embryophyta</taxon>
        <taxon>Bryophyta</taxon>
        <taxon>Bryophytina</taxon>
        <taxon>Bryopsida</taxon>
        <taxon>Dicranidae</taxon>
        <taxon>Pseudoditrichales</taxon>
        <taxon>Ditrichaceae</taxon>
        <taxon>Ceratodon</taxon>
    </lineage>
</organism>
<keyword evidence="2 5" id="KW-0853">WD repeat</keyword>
<sequence length="671" mass="71750">MSGSSQDNKNDVLNQRSPAPESAMFGVPGVGHSKPALLSPGVNQGVNPGSLKGWPLTGMDQLRPGLAGSAQKPFNQAPNQYHQFQLLTPQQQQLLLQAQAQGNMSSSGSPLLNEMDPRRFRVLLGRSGLTKDGQSNASSDISQGGVGSPMQAASPIPRGGPQDPAQTELMMKQMKQMAQIQQQQQQQAGSHQQQNPTTPQQQQQQQDRLGQAAVDVSNSFRPNDPVYGGLEPSPSTNSTGTGKAAAKVAPSARKRKQPASSSGPANSTGTANTAGPSPNSAPSTPSTHTPGDVMSMAGALQHSGSISKPLLMYGADGTGTLASPSNQLADMERFGEDGSLDDNVESFLSHEEADPRESLFGGSKRSPAGHSMDVSKGFSFNEVTCLRASTSKVVCCHFSSDGKLLASAGHDKKAVLWNMDTLKLKSSLEEHSLLITDVRFSPNSTRLATSSFDKTVRVWDADNPNYSLRTFTGHQTSVMSLDFHPNNEDLLCSCDGDSEIRYWNVNQGICTRVFKGGMTQMRFQPRQGRLLAAAAENVVSIYDVESETCVHTLQRHTKPVHSVCWDATGDFVASVSEDSVRVWNLGSGGAEGECVHELSCNGNKFHSCVFHPNYPSLLVIGCYQSLELWNMVEKQSMTVPAHEGLIAALASSAATGMVASASHDKSVRLWK</sequence>
<dbReference type="Proteomes" id="UP000822688">
    <property type="component" value="Chromosome 9"/>
</dbReference>
<keyword evidence="8" id="KW-1185">Reference proteome</keyword>
<feature type="compositionally biased region" description="Low complexity" evidence="6">
    <location>
        <begin position="170"/>
        <end position="206"/>
    </location>
</feature>
<proteinExistence type="predicted"/>
<comment type="subcellular location">
    <subcellularLocation>
        <location evidence="1">Nucleus</location>
    </subcellularLocation>
</comment>
<dbReference type="OrthoDB" id="47802at2759"/>
<protein>
    <recommendedName>
        <fullName evidence="9">Transcriptional corepressor LEUNIG</fullName>
    </recommendedName>
</protein>
<evidence type="ECO:0000256" key="1">
    <source>
        <dbReference type="ARBA" id="ARBA00004123"/>
    </source>
</evidence>
<dbReference type="SUPFAM" id="SSF50978">
    <property type="entry name" value="WD40 repeat-like"/>
    <property type="match status" value="1"/>
</dbReference>
<evidence type="ECO:0000313" key="8">
    <source>
        <dbReference type="Proteomes" id="UP000822688"/>
    </source>
</evidence>
<feature type="region of interest" description="Disordered" evidence="6">
    <location>
        <begin position="1"/>
        <end position="31"/>
    </location>
</feature>
<dbReference type="CDD" id="cd00200">
    <property type="entry name" value="WD40"/>
    <property type="match status" value="1"/>
</dbReference>
<feature type="region of interest" description="Disordered" evidence="6">
    <location>
        <begin position="127"/>
        <end position="295"/>
    </location>
</feature>
<evidence type="ECO:0008006" key="9">
    <source>
        <dbReference type="Google" id="ProtNLM"/>
    </source>
</evidence>
<comment type="caution">
    <text evidence="7">The sequence shown here is derived from an EMBL/GenBank/DDBJ whole genome shotgun (WGS) entry which is preliminary data.</text>
</comment>
<dbReference type="PRINTS" id="PR00320">
    <property type="entry name" value="GPROTEINBRPT"/>
</dbReference>
<feature type="repeat" description="WD" evidence="5">
    <location>
        <begin position="639"/>
        <end position="671"/>
    </location>
</feature>
<reference evidence="7" key="1">
    <citation type="submission" date="2020-06" db="EMBL/GenBank/DDBJ databases">
        <title>WGS assembly of Ceratodon purpureus strain R40.</title>
        <authorList>
            <person name="Carey S.B."/>
            <person name="Jenkins J."/>
            <person name="Shu S."/>
            <person name="Lovell J.T."/>
            <person name="Sreedasyam A."/>
            <person name="Maumus F."/>
            <person name="Tiley G.P."/>
            <person name="Fernandez-Pozo N."/>
            <person name="Barry K."/>
            <person name="Chen C."/>
            <person name="Wang M."/>
            <person name="Lipzen A."/>
            <person name="Daum C."/>
            <person name="Saski C.A."/>
            <person name="Payton A.C."/>
            <person name="Mcbreen J.C."/>
            <person name="Conrad R.E."/>
            <person name="Kollar L.M."/>
            <person name="Olsson S."/>
            <person name="Huttunen S."/>
            <person name="Landis J.B."/>
            <person name="Wickett N.J."/>
            <person name="Johnson M.G."/>
            <person name="Rensing S.A."/>
            <person name="Grimwood J."/>
            <person name="Schmutz J."/>
            <person name="Mcdaniel S.F."/>
        </authorList>
    </citation>
    <scope>NUCLEOTIDE SEQUENCE</scope>
    <source>
        <strain evidence="7">R40</strain>
    </source>
</reference>
<dbReference type="InterPro" id="IPR036322">
    <property type="entry name" value="WD40_repeat_dom_sf"/>
</dbReference>
<dbReference type="InterPro" id="IPR015943">
    <property type="entry name" value="WD40/YVTN_repeat-like_dom_sf"/>
</dbReference>
<accession>A0A8T0GSH7</accession>
<evidence type="ECO:0000256" key="3">
    <source>
        <dbReference type="ARBA" id="ARBA00022737"/>
    </source>
</evidence>
<dbReference type="InterPro" id="IPR020472">
    <property type="entry name" value="WD40_PAC1"/>
</dbReference>
<dbReference type="PROSITE" id="PS50294">
    <property type="entry name" value="WD_REPEATS_REGION"/>
    <property type="match status" value="4"/>
</dbReference>
<evidence type="ECO:0000256" key="2">
    <source>
        <dbReference type="ARBA" id="ARBA00022574"/>
    </source>
</evidence>
<evidence type="ECO:0000256" key="6">
    <source>
        <dbReference type="SAM" id="MobiDB-lite"/>
    </source>
</evidence>